<organism evidence="1">
    <name type="scientific">Penicillium chrysogenum</name>
    <name type="common">Penicillium notatum</name>
    <dbReference type="NCBI Taxonomy" id="5076"/>
    <lineage>
        <taxon>Eukaryota</taxon>
        <taxon>Fungi</taxon>
        <taxon>Dikarya</taxon>
        <taxon>Ascomycota</taxon>
        <taxon>Pezizomycotina</taxon>
        <taxon>Eurotiomycetes</taxon>
        <taxon>Eurotiomycetidae</taxon>
        <taxon>Eurotiales</taxon>
        <taxon>Aspergillaceae</taxon>
        <taxon>Penicillium</taxon>
        <taxon>Penicillium chrysogenum species complex</taxon>
    </lineage>
</organism>
<dbReference type="EMBL" id="CM002798">
    <property type="protein sequence ID" value="KZN92349.1"/>
    <property type="molecule type" value="Genomic_DNA"/>
</dbReference>
<sequence length="112" mass="12669">MLSQIVFADEHLEGVENTEKNSRLVHVIHVLQENGRIGQLSANDVKPVSDFVFDVPAISLPIYRSKPSRFQLRVSSIKALRPIRSRRSDLEARVGNLEIRRSLAHDNQGELS</sequence>
<reference evidence="1" key="1">
    <citation type="journal article" date="2014" name="Genome Announc.">
        <title>Complete sequencing and chromosome-scale genome assembly of the industrial progenitor strain P2niaD18 from the penicillin producer Penicillium chrysogenum.</title>
        <authorList>
            <person name="Specht T."/>
            <person name="Dahlmann T.A."/>
            <person name="Zadra I."/>
            <person name="Kurnsteiner H."/>
            <person name="Kuck U."/>
        </authorList>
    </citation>
    <scope>NUCLEOTIDE SEQUENCE [LARGE SCALE GENOMIC DNA]</scope>
    <source>
        <strain evidence="1">P2niaD18</strain>
    </source>
</reference>
<evidence type="ECO:0000313" key="1">
    <source>
        <dbReference type="EMBL" id="KZN92349.1"/>
    </source>
</evidence>
<accession>A0A167X2X7</accession>
<protein>
    <submittedName>
        <fullName evidence="1">Uncharacterized protein</fullName>
    </submittedName>
</protein>
<dbReference type="AlphaFoldDB" id="A0A167X2X7"/>
<name>A0A167X2X7_PENCH</name>
<gene>
    <name evidence="1" type="ORF">EN45_025030</name>
</gene>
<proteinExistence type="predicted"/>
<dbReference type="Proteomes" id="UP000076449">
    <property type="component" value="Chromosome I"/>
</dbReference>